<evidence type="ECO:0000313" key="6">
    <source>
        <dbReference type="EMBL" id="CAJ70909.1"/>
    </source>
</evidence>
<proteinExistence type="inferred from homology"/>
<dbReference type="GO" id="GO:0016757">
    <property type="term" value="F:glycosyltransferase activity"/>
    <property type="evidence" value="ECO:0007669"/>
    <property type="project" value="UniProtKB-KW"/>
</dbReference>
<keyword evidence="9" id="KW-1185">Reference proteome</keyword>
<feature type="transmembrane region" description="Helical" evidence="4">
    <location>
        <begin position="266"/>
        <end position="287"/>
    </location>
</feature>
<dbReference type="Proteomes" id="UP000221734">
    <property type="component" value="Chromosome Kuenenia_stuttgartiensis_MBR1"/>
</dbReference>
<evidence type="ECO:0000256" key="4">
    <source>
        <dbReference type="SAM" id="Phobius"/>
    </source>
</evidence>
<dbReference type="KEGG" id="kst:KSMBR1_3175"/>
<dbReference type="EMBL" id="CT573074">
    <property type="protein sequence ID" value="CAJ70909.1"/>
    <property type="molecule type" value="Genomic_DNA"/>
</dbReference>
<keyword evidence="3" id="KW-0808">Transferase</keyword>
<feature type="transmembrane region" description="Helical" evidence="4">
    <location>
        <begin position="233"/>
        <end position="254"/>
    </location>
</feature>
<reference evidence="6" key="1">
    <citation type="journal article" date="2006" name="Nature">
        <title>Deciphering the evolution and metabolism of an anammox bacterium from a community genome.</title>
        <authorList>
            <person name="Strous M."/>
            <person name="Pelletier E."/>
            <person name="Mangenot S."/>
            <person name="Rattei T."/>
            <person name="Lehner A."/>
            <person name="Taylor M.W."/>
            <person name="Horn M."/>
            <person name="Daims H."/>
            <person name="Bartol-Mavel D."/>
            <person name="Wincker P."/>
            <person name="Barbe V."/>
            <person name="Fonknechten N."/>
            <person name="Vallenet D."/>
            <person name="Segurens B."/>
            <person name="Schenowitz-Truong C."/>
            <person name="Medigue C."/>
            <person name="Collingro A."/>
            <person name="Snel B."/>
            <person name="Dutilh B.E."/>
            <person name="OpDenCamp H.J.M."/>
            <person name="vanDerDrift C."/>
            <person name="Cirpus I."/>
            <person name="vanDePas-Schoonen K.T."/>
            <person name="Harhangi H.R."/>
            <person name="vanNiftrik L."/>
            <person name="Schmid M."/>
            <person name="Keltjens J."/>
            <person name="vanDeVossenberg J."/>
            <person name="Kartal B."/>
            <person name="Meier H."/>
            <person name="Frishman D."/>
            <person name="Huynen M.A."/>
            <person name="Mewes H."/>
            <person name="Weissenbach J."/>
            <person name="Jetten M.S.M."/>
            <person name="Wagner M."/>
            <person name="LePaslier D."/>
        </authorList>
    </citation>
    <scope>NUCLEOTIDE SEQUENCE</scope>
</reference>
<dbReference type="Pfam" id="PF00535">
    <property type="entry name" value="Glycos_transf_2"/>
    <property type="match status" value="1"/>
</dbReference>
<protein>
    <submittedName>
        <fullName evidence="7">Putative membrane protein</fullName>
    </submittedName>
</protein>
<dbReference type="OrthoDB" id="9806525at2"/>
<dbReference type="SUPFAM" id="SSF53448">
    <property type="entry name" value="Nucleotide-diphospho-sugar transferases"/>
    <property type="match status" value="1"/>
</dbReference>
<feature type="domain" description="Glycosyltransferase 2-like" evidence="5">
    <location>
        <begin position="4"/>
        <end position="151"/>
    </location>
</feature>
<sequence>MKFSILIPAYNEEKSISTCLDSLLSVTYPDKEIIVIDDASSDHTVKEVETFASRGVILVKREKNGGRAAALNSGLSRATGEIVVTTDADTGVSPHWLTLFERHFADEEVIAVGGAYKAQNKGNPLANATSVLDQILNGTFRKTFIPNKVSGVNSAIRRDTLLDLGGFNESAWWSEDSELGWKLDKTGKVIYDPENVVYTQYPDTWEGIWRRKFYWGYAMGLKFRQHMPFRLKLWIRPTVFMALFVSLVVFLATIPCGMRVYFVPGLFFGTLLSALTLVYVPIGAIVMIRTGDTGLAKTLPLLAILPIFREFAYVYGMFLGYCKGKPSALKPSWKRKQGKKKL</sequence>
<reference evidence="7 10" key="5">
    <citation type="submission" date="2020-02" db="EMBL/GenBank/DDBJ databases">
        <title>Newly sequenced genome of strain CSTR1 showed variability in Candidatus Kuenenia stuttgartiensis genomes.</title>
        <authorList>
            <person name="Ding C."/>
            <person name="Adrian L."/>
        </authorList>
    </citation>
    <scope>NUCLEOTIDE SEQUENCE [LARGE SCALE GENOMIC DNA]</scope>
    <source>
        <strain evidence="7 10">CSTR1</strain>
    </source>
</reference>
<keyword evidence="4" id="KW-1133">Transmembrane helix</keyword>
<reference evidence="9" key="4">
    <citation type="submission" date="2017-10" db="EMBL/GenBank/DDBJ databases">
        <authorList>
            <person name="Frank J."/>
        </authorList>
    </citation>
    <scope>NUCLEOTIDE SEQUENCE [LARGE SCALE GENOMIC DNA]</scope>
</reference>
<evidence type="ECO:0000259" key="5">
    <source>
        <dbReference type="Pfam" id="PF00535"/>
    </source>
</evidence>
<dbReference type="InterPro" id="IPR029044">
    <property type="entry name" value="Nucleotide-diphossugar_trans"/>
</dbReference>
<evidence type="ECO:0000313" key="10">
    <source>
        <dbReference type="Proteomes" id="UP000501926"/>
    </source>
</evidence>
<reference evidence="8" key="3">
    <citation type="submission" date="2017-10" db="EMBL/GenBank/DDBJ databases">
        <authorList>
            <person name="Banno H."/>
            <person name="Chua N.-H."/>
        </authorList>
    </citation>
    <scope>NUCLEOTIDE SEQUENCE [LARGE SCALE GENOMIC DNA]</scope>
    <source>
        <strain evidence="8">Kuenenia_mbr1_ru-nijmegen</strain>
    </source>
</reference>
<keyword evidence="2" id="KW-0328">Glycosyltransferase</keyword>
<dbReference type="CDD" id="cd06423">
    <property type="entry name" value="CESA_like"/>
    <property type="match status" value="1"/>
</dbReference>
<comment type="similarity">
    <text evidence="1">Belongs to the glycosyltransferase 2 family.</text>
</comment>
<dbReference type="AlphaFoldDB" id="Q1PUL2"/>
<organism evidence="6">
    <name type="scientific">Kuenenia stuttgartiensis</name>
    <dbReference type="NCBI Taxonomy" id="174633"/>
    <lineage>
        <taxon>Bacteria</taxon>
        <taxon>Pseudomonadati</taxon>
        <taxon>Planctomycetota</taxon>
        <taxon>Candidatus Brocadiia</taxon>
        <taxon>Candidatus Brocadiales</taxon>
        <taxon>Candidatus Brocadiaceae</taxon>
        <taxon>Candidatus Kuenenia</taxon>
    </lineage>
</organism>
<dbReference type="Gene3D" id="3.90.550.10">
    <property type="entry name" value="Spore Coat Polysaccharide Biosynthesis Protein SpsA, Chain A"/>
    <property type="match status" value="1"/>
</dbReference>
<feature type="transmembrane region" description="Helical" evidence="4">
    <location>
        <begin position="299"/>
        <end position="321"/>
    </location>
</feature>
<evidence type="ECO:0000256" key="1">
    <source>
        <dbReference type="ARBA" id="ARBA00006739"/>
    </source>
</evidence>
<dbReference type="EMBL" id="LT934425">
    <property type="protein sequence ID" value="SOH05652.1"/>
    <property type="molecule type" value="Genomic_DNA"/>
</dbReference>
<evidence type="ECO:0000313" key="7">
    <source>
        <dbReference type="EMBL" id="QII13319.1"/>
    </source>
</evidence>
<keyword evidence="4" id="KW-0472">Membrane</keyword>
<dbReference type="Proteomes" id="UP000501926">
    <property type="component" value="Chromosome"/>
</dbReference>
<dbReference type="PANTHER" id="PTHR43630">
    <property type="entry name" value="POLY-BETA-1,6-N-ACETYL-D-GLUCOSAMINE SYNTHASE"/>
    <property type="match status" value="1"/>
</dbReference>
<name>Q1PUL2_KUEST</name>
<evidence type="ECO:0000313" key="9">
    <source>
        <dbReference type="Proteomes" id="UP000221734"/>
    </source>
</evidence>
<reference evidence="6" key="2">
    <citation type="submission" date="2006-01" db="EMBL/GenBank/DDBJ databases">
        <authorList>
            <person name="Genoscope"/>
        </authorList>
    </citation>
    <scope>NUCLEOTIDE SEQUENCE</scope>
</reference>
<accession>Q1PUL2</accession>
<dbReference type="CAZy" id="GT2">
    <property type="family name" value="Glycosyltransferase Family 2"/>
</dbReference>
<dbReference type="EMBL" id="CP049055">
    <property type="protein sequence ID" value="QII13319.1"/>
    <property type="molecule type" value="Genomic_DNA"/>
</dbReference>
<keyword evidence="4" id="KW-0812">Transmembrane</keyword>
<dbReference type="RefSeq" id="WP_099326202.1">
    <property type="nucleotide sequence ID" value="NZ_CP049055.1"/>
</dbReference>
<evidence type="ECO:0000256" key="3">
    <source>
        <dbReference type="ARBA" id="ARBA00022679"/>
    </source>
</evidence>
<dbReference type="PANTHER" id="PTHR43630:SF1">
    <property type="entry name" value="POLY-BETA-1,6-N-ACETYL-D-GLUCOSAMINE SYNTHASE"/>
    <property type="match status" value="1"/>
</dbReference>
<evidence type="ECO:0000313" key="8">
    <source>
        <dbReference type="EMBL" id="SOH05652.1"/>
    </source>
</evidence>
<evidence type="ECO:0000256" key="2">
    <source>
        <dbReference type="ARBA" id="ARBA00022676"/>
    </source>
</evidence>
<gene>
    <name evidence="7" type="ORF">KsCSTR_39400</name>
    <name evidence="8" type="ORF">KSMBR1_3175</name>
    <name evidence="6" type="ORF">kustb0164</name>
</gene>
<dbReference type="InterPro" id="IPR001173">
    <property type="entry name" value="Glyco_trans_2-like"/>
</dbReference>